<proteinExistence type="predicted"/>
<sequence>MSGEQLHVETEALRAARRFQSQQALVVAELAGRVRGAATVGGAFGKLGQSNGMEASYVAWVDSEATSLTDLARMLNDIGDGLEHSADQYDGVDTSTADWMTSAQEKLP</sequence>
<keyword evidence="2" id="KW-1185">Reference proteome</keyword>
<accession>A0ABQ4BKB8</accession>
<name>A0ABQ4BKB8_9ACTN</name>
<dbReference type="Proteomes" id="UP000624709">
    <property type="component" value="Unassembled WGS sequence"/>
</dbReference>
<protein>
    <recommendedName>
        <fullName evidence="3">Excreted virulence factor EspC (Type VII ESX diderm)</fullName>
    </recommendedName>
</protein>
<dbReference type="RefSeq" id="WP_203829027.1">
    <property type="nucleotide sequence ID" value="NZ_BAAATY010000002.1"/>
</dbReference>
<reference evidence="1 2" key="1">
    <citation type="submission" date="2021-01" db="EMBL/GenBank/DDBJ databases">
        <title>Whole genome shotgun sequence of Actinoplanes palleronii NBRC 14916.</title>
        <authorList>
            <person name="Komaki H."/>
            <person name="Tamura T."/>
        </authorList>
    </citation>
    <scope>NUCLEOTIDE SEQUENCE [LARGE SCALE GENOMIC DNA]</scope>
    <source>
        <strain evidence="1 2">NBRC 14916</strain>
    </source>
</reference>
<comment type="caution">
    <text evidence="1">The sequence shown here is derived from an EMBL/GenBank/DDBJ whole genome shotgun (WGS) entry which is preliminary data.</text>
</comment>
<organism evidence="1 2">
    <name type="scientific">Actinoplanes palleronii</name>
    <dbReference type="NCBI Taxonomy" id="113570"/>
    <lineage>
        <taxon>Bacteria</taxon>
        <taxon>Bacillati</taxon>
        <taxon>Actinomycetota</taxon>
        <taxon>Actinomycetes</taxon>
        <taxon>Micromonosporales</taxon>
        <taxon>Micromonosporaceae</taxon>
        <taxon>Actinoplanes</taxon>
    </lineage>
</organism>
<evidence type="ECO:0008006" key="3">
    <source>
        <dbReference type="Google" id="ProtNLM"/>
    </source>
</evidence>
<evidence type="ECO:0000313" key="2">
    <source>
        <dbReference type="Proteomes" id="UP000624709"/>
    </source>
</evidence>
<gene>
    <name evidence="1" type="ORF">Apa02nite_072240</name>
</gene>
<evidence type="ECO:0000313" key="1">
    <source>
        <dbReference type="EMBL" id="GIE71116.1"/>
    </source>
</evidence>
<dbReference type="EMBL" id="BOMS01000119">
    <property type="protein sequence ID" value="GIE71116.1"/>
    <property type="molecule type" value="Genomic_DNA"/>
</dbReference>